<feature type="transmembrane region" description="Helical" evidence="10">
    <location>
        <begin position="309"/>
        <end position="331"/>
    </location>
</feature>
<feature type="transmembrane region" description="Helical" evidence="10">
    <location>
        <begin position="148"/>
        <end position="168"/>
    </location>
</feature>
<protein>
    <recommendedName>
        <fullName evidence="9 10">Protein translocase subunit SecY</fullName>
    </recommendedName>
</protein>
<evidence type="ECO:0000256" key="3">
    <source>
        <dbReference type="ARBA" id="ARBA00022448"/>
    </source>
</evidence>
<evidence type="ECO:0000256" key="6">
    <source>
        <dbReference type="ARBA" id="ARBA00022989"/>
    </source>
</evidence>
<gene>
    <name evidence="10" type="primary">secY</name>
    <name evidence="12" type="ORF">A2722_03620</name>
</gene>
<dbReference type="STRING" id="1817828.A2722_03620"/>
<comment type="subcellular location">
    <subcellularLocation>
        <location evidence="10">Cell membrane</location>
        <topology evidence="10">Multi-pass membrane protein</topology>
    </subcellularLocation>
    <subcellularLocation>
        <location evidence="1">Membrane</location>
        <topology evidence="1">Multi-pass membrane protein</topology>
    </subcellularLocation>
</comment>
<evidence type="ECO:0000256" key="5">
    <source>
        <dbReference type="ARBA" id="ARBA00022927"/>
    </source>
</evidence>
<dbReference type="FunFam" id="1.10.3370.10:FF:000001">
    <property type="entry name" value="Preprotein translocase subunit SecY"/>
    <property type="match status" value="1"/>
</dbReference>
<dbReference type="InterPro" id="IPR002208">
    <property type="entry name" value="SecY/SEC61-alpha"/>
</dbReference>
<comment type="subunit">
    <text evidence="10">Component of the Sec protein translocase complex. Heterotrimer consisting of SecY, SecE and SecG subunits. The heterotrimers can form oligomers, although 1 heterotrimer is thought to be able to translocate proteins. Interacts with the ribosome. Interacts with SecDF, and other proteins may be involved. Interacts with SecA.</text>
</comment>
<dbReference type="EMBL" id="MFEO01000017">
    <property type="protein sequence ID" value="OGE89748.1"/>
    <property type="molecule type" value="Genomic_DNA"/>
</dbReference>
<dbReference type="PANTHER" id="PTHR10906">
    <property type="entry name" value="SECY/SEC61-ALPHA FAMILY MEMBER"/>
    <property type="match status" value="1"/>
</dbReference>
<comment type="caution">
    <text evidence="12">The sequence shown here is derived from an EMBL/GenBank/DDBJ whole genome shotgun (WGS) entry which is preliminary data.</text>
</comment>
<evidence type="ECO:0000256" key="11">
    <source>
        <dbReference type="RuleBase" id="RU004349"/>
    </source>
</evidence>
<keyword evidence="6 10" id="KW-1133">Transmembrane helix</keyword>
<accession>A0A1F5PII0</accession>
<dbReference type="InterPro" id="IPR030659">
    <property type="entry name" value="SecY_CS"/>
</dbReference>
<feature type="transmembrane region" description="Helical" evidence="10">
    <location>
        <begin position="367"/>
        <end position="388"/>
    </location>
</feature>
<keyword evidence="10" id="KW-1003">Cell membrane</keyword>
<feature type="transmembrane region" description="Helical" evidence="10">
    <location>
        <begin position="394"/>
        <end position="412"/>
    </location>
</feature>
<dbReference type="AlphaFoldDB" id="A0A1F5PII0"/>
<dbReference type="Gene3D" id="1.10.3370.10">
    <property type="entry name" value="SecY subunit domain"/>
    <property type="match status" value="1"/>
</dbReference>
<dbReference type="NCBIfam" id="TIGR00967">
    <property type="entry name" value="3a0501s007"/>
    <property type="match status" value="1"/>
</dbReference>
<dbReference type="Proteomes" id="UP000178377">
    <property type="component" value="Unassembled WGS sequence"/>
</dbReference>
<keyword evidence="8 10" id="KW-0472">Membrane</keyword>
<dbReference type="GO" id="GO:0043952">
    <property type="term" value="P:protein transport by the Sec complex"/>
    <property type="evidence" value="ECO:0007669"/>
    <property type="project" value="UniProtKB-UniRule"/>
</dbReference>
<evidence type="ECO:0000313" key="13">
    <source>
        <dbReference type="Proteomes" id="UP000178377"/>
    </source>
</evidence>
<comment type="function">
    <text evidence="10">The central subunit of the protein translocation channel SecYEG. Consists of two halves formed by TMs 1-5 and 6-10. These two domains form a lateral gate at the front which open onto the bilayer between TMs 2 and 7, and are clamped together by SecE at the back. The channel is closed by both a pore ring composed of hydrophobic SecY resides and a short helix (helix 2A) on the extracellular side of the membrane which forms a plug. The plug probably moves laterally to allow the channel to open. The ring and the pore may move independently.</text>
</comment>
<dbReference type="Pfam" id="PF00344">
    <property type="entry name" value="SecY"/>
    <property type="match status" value="1"/>
</dbReference>
<evidence type="ECO:0000256" key="8">
    <source>
        <dbReference type="ARBA" id="ARBA00023136"/>
    </source>
</evidence>
<proteinExistence type="inferred from homology"/>
<evidence type="ECO:0000256" key="4">
    <source>
        <dbReference type="ARBA" id="ARBA00022692"/>
    </source>
</evidence>
<evidence type="ECO:0000256" key="10">
    <source>
        <dbReference type="HAMAP-Rule" id="MF_01465"/>
    </source>
</evidence>
<comment type="caution">
    <text evidence="10">Lacks conserved residue(s) required for the propagation of feature annotation.</text>
</comment>
<evidence type="ECO:0000256" key="1">
    <source>
        <dbReference type="ARBA" id="ARBA00004141"/>
    </source>
</evidence>
<evidence type="ECO:0000256" key="2">
    <source>
        <dbReference type="ARBA" id="ARBA00005751"/>
    </source>
</evidence>
<keyword evidence="7 10" id="KW-0811">Translocation</keyword>
<name>A0A1F5PII0_9BACT</name>
<dbReference type="InterPro" id="IPR023201">
    <property type="entry name" value="SecY_dom_sf"/>
</dbReference>
<feature type="transmembrane region" description="Helical" evidence="10">
    <location>
        <begin position="266"/>
        <end position="289"/>
    </location>
</feature>
<dbReference type="HAMAP" id="MF_01465">
    <property type="entry name" value="SecY"/>
    <property type="match status" value="1"/>
</dbReference>
<dbReference type="PIRSF" id="PIRSF004557">
    <property type="entry name" value="SecY"/>
    <property type="match status" value="1"/>
</dbReference>
<dbReference type="GO" id="GO:0005886">
    <property type="term" value="C:plasma membrane"/>
    <property type="evidence" value="ECO:0007669"/>
    <property type="project" value="UniProtKB-SubCell"/>
</dbReference>
<keyword evidence="4 10" id="KW-0812">Transmembrane</keyword>
<feature type="transmembrane region" description="Helical" evidence="10">
    <location>
        <begin position="112"/>
        <end position="132"/>
    </location>
</feature>
<organism evidence="12 13">
    <name type="scientific">Candidatus Doudnabacteria bacterium RIFCSPHIGHO2_01_FULL_50_11</name>
    <dbReference type="NCBI Taxonomy" id="1817828"/>
    <lineage>
        <taxon>Bacteria</taxon>
        <taxon>Candidatus Doudnaibacteriota</taxon>
    </lineage>
</organism>
<keyword evidence="5 10" id="KW-0653">Protein transport</keyword>
<sequence>MRKFLLLFKLPDLRLKIISVALLLALTRVMTHVPIPGINSEALREFFAQNQLFGLLNIFSGGGLSNVSIAMLGLGPYITASIIIQLLTILIPKLQELQKEGGEAGRAKLNQYTRMITVPLAALQAFSTISLFQRTTSGAGAVISNLDAFHWFITILSVSAGTMIMMWIGEWITEYNIGNGISLIIFAGIVSGIPTFVQQGIATYDPTQLLTYLGFLVVGIIVIAGVVLISEAQRNIPVSYAKRVRGNKLYGGVNTHLPLRINTAGVIPIIFAISVMLFPGIIANFFVQAQNPTVASLAQKIVDLFRNQSFYGVSYFILVVLFTYFYTAVVFNPDEVAENVQRQGGFIPGLRPGSQTAEFLYKVLNRITLAGAVFLGLIAVMPFIFQALTQTQNLTIGGTSLLIVVAVVIETVKQLDVQLVARDYEGF</sequence>
<dbReference type="InterPro" id="IPR026593">
    <property type="entry name" value="SecY"/>
</dbReference>
<evidence type="ECO:0000256" key="7">
    <source>
        <dbReference type="ARBA" id="ARBA00023010"/>
    </source>
</evidence>
<evidence type="ECO:0000313" key="12">
    <source>
        <dbReference type="EMBL" id="OGE89748.1"/>
    </source>
</evidence>
<dbReference type="GO" id="GO:0006605">
    <property type="term" value="P:protein targeting"/>
    <property type="evidence" value="ECO:0007669"/>
    <property type="project" value="UniProtKB-UniRule"/>
</dbReference>
<dbReference type="PRINTS" id="PR00303">
    <property type="entry name" value="SECYTRNLCASE"/>
</dbReference>
<feature type="transmembrane region" description="Helical" evidence="10">
    <location>
        <begin position="180"/>
        <end position="197"/>
    </location>
</feature>
<comment type="similarity">
    <text evidence="2 10 11">Belongs to the SecY/SEC61-alpha family.</text>
</comment>
<dbReference type="PROSITE" id="PS00755">
    <property type="entry name" value="SECY_1"/>
    <property type="match status" value="1"/>
</dbReference>
<dbReference type="GO" id="GO:0065002">
    <property type="term" value="P:intracellular protein transmembrane transport"/>
    <property type="evidence" value="ECO:0007669"/>
    <property type="project" value="UniProtKB-UniRule"/>
</dbReference>
<dbReference type="SUPFAM" id="SSF103491">
    <property type="entry name" value="Preprotein translocase SecY subunit"/>
    <property type="match status" value="1"/>
</dbReference>
<feature type="transmembrane region" description="Helical" evidence="10">
    <location>
        <begin position="69"/>
        <end position="91"/>
    </location>
</feature>
<evidence type="ECO:0000256" key="9">
    <source>
        <dbReference type="ARBA" id="ARBA00039733"/>
    </source>
</evidence>
<feature type="transmembrane region" description="Helical" evidence="10">
    <location>
        <begin position="209"/>
        <end position="229"/>
    </location>
</feature>
<keyword evidence="3 10" id="KW-0813">Transport</keyword>
<reference evidence="12 13" key="1">
    <citation type="journal article" date="2016" name="Nat. Commun.">
        <title>Thousands of microbial genomes shed light on interconnected biogeochemical processes in an aquifer system.</title>
        <authorList>
            <person name="Anantharaman K."/>
            <person name="Brown C.T."/>
            <person name="Hug L.A."/>
            <person name="Sharon I."/>
            <person name="Castelle C.J."/>
            <person name="Probst A.J."/>
            <person name="Thomas B.C."/>
            <person name="Singh A."/>
            <person name="Wilkins M.J."/>
            <person name="Karaoz U."/>
            <person name="Brodie E.L."/>
            <person name="Williams K.H."/>
            <person name="Hubbard S.S."/>
            <person name="Banfield J.F."/>
        </authorList>
    </citation>
    <scope>NUCLEOTIDE SEQUENCE [LARGE SCALE GENOMIC DNA]</scope>
</reference>